<feature type="compositionally biased region" description="Polar residues" evidence="2">
    <location>
        <begin position="7"/>
        <end position="20"/>
    </location>
</feature>
<dbReference type="Gene3D" id="1.10.287.1060">
    <property type="entry name" value="ESAT-6-like"/>
    <property type="match status" value="1"/>
</dbReference>
<proteinExistence type="predicted"/>
<dbReference type="InterPro" id="IPR036689">
    <property type="entry name" value="ESAT-6-like_sf"/>
</dbReference>
<accession>A0A1A2ZMG3</accession>
<organism evidence="3 4">
    <name type="scientific">Mycobacterium kyorinense</name>
    <dbReference type="NCBI Taxonomy" id="487514"/>
    <lineage>
        <taxon>Bacteria</taxon>
        <taxon>Bacillati</taxon>
        <taxon>Actinomycetota</taxon>
        <taxon>Actinomycetes</taxon>
        <taxon>Mycobacteriales</taxon>
        <taxon>Mycobacteriaceae</taxon>
        <taxon>Mycobacterium</taxon>
    </lineage>
</organism>
<dbReference type="RefSeq" id="WP_065012975.1">
    <property type="nucleotide sequence ID" value="NZ_LZKJ01000035.1"/>
</dbReference>
<evidence type="ECO:0000256" key="1">
    <source>
        <dbReference type="SAM" id="Coils"/>
    </source>
</evidence>
<name>A0A1A2ZMG3_9MYCO</name>
<feature type="coiled-coil region" evidence="1">
    <location>
        <begin position="122"/>
        <end position="149"/>
    </location>
</feature>
<gene>
    <name evidence="3" type="ORF">A5707_00705</name>
</gene>
<evidence type="ECO:0000313" key="4">
    <source>
        <dbReference type="Proteomes" id="UP000093592"/>
    </source>
</evidence>
<dbReference type="AlphaFoldDB" id="A0A1A2ZMG3"/>
<evidence type="ECO:0000313" key="3">
    <source>
        <dbReference type="EMBL" id="OBI51784.1"/>
    </source>
</evidence>
<dbReference type="SUPFAM" id="SSF140453">
    <property type="entry name" value="EsxAB dimer-like"/>
    <property type="match status" value="1"/>
</dbReference>
<evidence type="ECO:0000256" key="2">
    <source>
        <dbReference type="SAM" id="MobiDB-lite"/>
    </source>
</evidence>
<keyword evidence="1" id="KW-0175">Coiled coil</keyword>
<feature type="region of interest" description="Disordered" evidence="2">
    <location>
        <begin position="1"/>
        <end position="21"/>
    </location>
</feature>
<comment type="caution">
    <text evidence="3">The sequence shown here is derived from an EMBL/GenBank/DDBJ whole genome shotgun (WGS) entry which is preliminary data.</text>
</comment>
<protein>
    <submittedName>
        <fullName evidence="3">Uncharacterized protein</fullName>
    </submittedName>
</protein>
<dbReference type="InterPro" id="IPR010310">
    <property type="entry name" value="T7SS_ESAT-6-like"/>
</dbReference>
<dbReference type="EMBL" id="LZKJ01000035">
    <property type="protein sequence ID" value="OBI51784.1"/>
    <property type="molecule type" value="Genomic_DNA"/>
</dbReference>
<reference evidence="4" key="1">
    <citation type="submission" date="2016-06" db="EMBL/GenBank/DDBJ databases">
        <authorList>
            <person name="Sutton G."/>
            <person name="Brinkac L."/>
            <person name="Sanka R."/>
            <person name="Adams M."/>
            <person name="Lau E."/>
            <person name="Sam S."/>
            <person name="Sreng N."/>
            <person name="Him V."/>
            <person name="Kerleguer A."/>
            <person name="Cheng S."/>
        </authorList>
    </citation>
    <scope>NUCLEOTIDE SEQUENCE [LARGE SCALE GENOMIC DNA]</scope>
    <source>
        <strain evidence="4">E861</strain>
    </source>
</reference>
<sequence length="460" mass="48092">MLPSRPRLQSWNPDSLSSTGAAVGTAGESIYNSVRNLDDECDRLPEARTWEGKAHEAATRMFRRATDQASPFKTAAESVRTALEQGSTSIGAARKALLNKADEIDQGELHVTDEWVVLIKPAQMSAEKAASLQKQAEAEQAEINRLLLAVGNADDEAARNVQSAAEGIGFKPPNTDGLGGLLGAAEPPPGDEVPNPRTMAGIWRQATIRGEDMAIAVRESSETTDKDGNRITTLTTQDGSKQVITVFNRWPPHGNPLPGDWVQVEHFDKYGKFISQTQTQRSENGTETTNIIWADNTQLIATCTPDGKCTAAFTLPDGRHGVLPPNNPLFTGRVPDVLGGGVTALEAHVGRGGKIPVLTPESVENVGKAARFTGPALGIATTIYNIGASETEHDACVAGISGLFEVAGGYAGGELGAGAGGLGGPLAPITVPLVAAGGGYLGGKGLGWVGHKVGEVFCPP</sequence>
<dbReference type="Pfam" id="PF06013">
    <property type="entry name" value="WXG100"/>
    <property type="match status" value="1"/>
</dbReference>
<dbReference type="Proteomes" id="UP000093592">
    <property type="component" value="Unassembled WGS sequence"/>
</dbReference>